<organism evidence="3 4">
    <name type="scientific">Haloarcula saliterrae</name>
    <dbReference type="NCBI Taxonomy" id="2950534"/>
    <lineage>
        <taxon>Archaea</taxon>
        <taxon>Methanobacteriati</taxon>
        <taxon>Methanobacteriota</taxon>
        <taxon>Stenosarchaea group</taxon>
        <taxon>Halobacteria</taxon>
        <taxon>Halobacteriales</taxon>
        <taxon>Haloarculaceae</taxon>
        <taxon>Haloarcula</taxon>
    </lineage>
</organism>
<comment type="caution">
    <text evidence="3">The sequence shown here is derived from an EMBL/GenBank/DDBJ whole genome shotgun (WGS) entry which is preliminary data.</text>
</comment>
<keyword evidence="4" id="KW-1185">Reference proteome</keyword>
<proteinExistence type="predicted"/>
<dbReference type="RefSeq" id="WP_310920324.1">
    <property type="nucleotide sequence ID" value="NZ_JAMQON010000004.1"/>
</dbReference>
<dbReference type="Proteomes" id="UP001259659">
    <property type="component" value="Unassembled WGS sequence"/>
</dbReference>
<reference evidence="3 4" key="1">
    <citation type="submission" date="2022-06" db="EMBL/GenBank/DDBJ databases">
        <title>Haloarcula sp. a new haloarchaeum isolate from saline soil.</title>
        <authorList>
            <person name="Strakova D."/>
            <person name="Galisteo C."/>
            <person name="Sanchez-Porro C."/>
            <person name="Ventosa A."/>
        </authorList>
    </citation>
    <scope>NUCLEOTIDE SEQUENCE [LARGE SCALE GENOMIC DNA]</scope>
    <source>
        <strain evidence="3 4">S1CR25-12</strain>
    </source>
</reference>
<accession>A0ABU2FEA2</accession>
<gene>
    <name evidence="3" type="ORF">NDI56_14405</name>
</gene>
<dbReference type="Pfam" id="PF08350">
    <property type="entry name" value="FilR1_middle"/>
    <property type="match status" value="1"/>
</dbReference>
<protein>
    <submittedName>
        <fullName evidence="3">MarR family transcriptional regulator</fullName>
    </submittedName>
</protein>
<dbReference type="InterPro" id="IPR013561">
    <property type="entry name" value="FilR1_middle_dom"/>
</dbReference>
<feature type="domain" description="HVO-A0261-like N-terminal" evidence="2">
    <location>
        <begin position="10"/>
        <end position="93"/>
    </location>
</feature>
<dbReference type="EMBL" id="JAMQON010000004">
    <property type="protein sequence ID" value="MDS0260595.1"/>
    <property type="molecule type" value="Genomic_DNA"/>
</dbReference>
<evidence type="ECO:0000259" key="1">
    <source>
        <dbReference type="Pfam" id="PF08350"/>
    </source>
</evidence>
<dbReference type="SUPFAM" id="SSF46785">
    <property type="entry name" value="Winged helix' DNA-binding domain"/>
    <property type="match status" value="1"/>
</dbReference>
<evidence type="ECO:0000259" key="2">
    <source>
        <dbReference type="Pfam" id="PF25213"/>
    </source>
</evidence>
<name>A0ABU2FEA2_9EURY</name>
<evidence type="ECO:0000313" key="3">
    <source>
        <dbReference type="EMBL" id="MDS0260595.1"/>
    </source>
</evidence>
<feature type="domain" description="Methanogenesis regulatory protein FilR1 middle" evidence="1">
    <location>
        <begin position="126"/>
        <end position="254"/>
    </location>
</feature>
<sequence length="274" mass="30677">MVQEHEAYGDIQFLTGSPQRRAVLGALCDEPARPHELCADIDATRTTIQRILAGFRERQWVVKHDGDYRATVTGRRVRDRYESLHEEVARARRFGPFAAHLGPIADDLPAAALETGRLTVSEEGSPLAALSRFTEWLQAVEGDMCAISPVVARPFNEIGAELLDEDTGIGFVIDATVLEQSKAQYESELQFGADHGQIDIYVHETPLAIGVAFDDRRCCVVAYDDNNNIRAMLEATNDELYEWVQDVYERHRERSTPLAALYGSDGDRVESQKR</sequence>
<dbReference type="Pfam" id="PF25213">
    <property type="entry name" value="HVO_A0261_N"/>
    <property type="match status" value="1"/>
</dbReference>
<dbReference type="InterPro" id="IPR036390">
    <property type="entry name" value="WH_DNA-bd_sf"/>
</dbReference>
<dbReference type="InterPro" id="IPR057527">
    <property type="entry name" value="HVO_A0261-like_N"/>
</dbReference>
<evidence type="ECO:0000313" key="4">
    <source>
        <dbReference type="Proteomes" id="UP001259659"/>
    </source>
</evidence>